<keyword evidence="1" id="KW-1133">Transmembrane helix</keyword>
<organism evidence="2 3">
    <name type="scientific">Shewanella electrica</name>
    <dbReference type="NCBI Taxonomy" id="515560"/>
    <lineage>
        <taxon>Bacteria</taxon>
        <taxon>Pseudomonadati</taxon>
        <taxon>Pseudomonadota</taxon>
        <taxon>Gammaproteobacteria</taxon>
        <taxon>Alteromonadales</taxon>
        <taxon>Shewanellaceae</taxon>
        <taxon>Shewanella</taxon>
    </lineage>
</organism>
<sequence length="265" mass="29943">MASLRRWWFRTQLRERQLRPSSNYLLALVLVAFCAGALTYYLYSDSSPTGGGNARKQLAKYQHELETQANALASRNLELALAQNTNKEMQDLFTKQHQRQQELERELAFYRSVMAPENNVDGVAINSLELQPKPLPQQFRAKLILTQLKKRKQQLAGYAALTLKGIKDGKDVEIPLASINNGAKLEFSFRYFQVIETDISLPEAFELQQIAVKVVVPKSRWSNGGETEQSFSASELLNGEKDASIILEQDSQVIDNPPQQEDVKG</sequence>
<protein>
    <submittedName>
        <fullName evidence="2">Uncharacterized protein</fullName>
    </submittedName>
</protein>
<evidence type="ECO:0000313" key="3">
    <source>
        <dbReference type="Proteomes" id="UP001201549"/>
    </source>
</evidence>
<keyword evidence="1" id="KW-0472">Membrane</keyword>
<gene>
    <name evidence="2" type="ORF">L9G74_02025</name>
</gene>
<keyword evidence="1" id="KW-0812">Transmembrane</keyword>
<reference evidence="3" key="2">
    <citation type="submission" date="2023-07" db="EMBL/GenBank/DDBJ databases">
        <title>Shewanella mangrovi sp. nov., an acetaldehyde- degrading bacterium isolated from mangrove sediment.</title>
        <authorList>
            <person name="Liu Y."/>
        </authorList>
    </citation>
    <scope>NUCLEOTIDE SEQUENCE [LARGE SCALE GENOMIC DNA]</scope>
    <source>
        <strain evidence="3">C32</strain>
    </source>
</reference>
<dbReference type="RefSeq" id="WP_238894607.1">
    <property type="nucleotide sequence ID" value="NZ_JAKOGG010000001.1"/>
</dbReference>
<keyword evidence="3" id="KW-1185">Reference proteome</keyword>
<dbReference type="Proteomes" id="UP001201549">
    <property type="component" value="Unassembled WGS sequence"/>
</dbReference>
<dbReference type="Pfam" id="PF20567">
    <property type="entry name" value="DUF6776"/>
    <property type="match status" value="1"/>
</dbReference>
<dbReference type="EMBL" id="JAKOGG010000001">
    <property type="protein sequence ID" value="MCS4555207.1"/>
    <property type="molecule type" value="Genomic_DNA"/>
</dbReference>
<accession>A0ABT2FFX6</accession>
<evidence type="ECO:0000256" key="1">
    <source>
        <dbReference type="SAM" id="Phobius"/>
    </source>
</evidence>
<name>A0ABT2FFX6_9GAMM</name>
<feature type="transmembrane region" description="Helical" evidence="1">
    <location>
        <begin position="21"/>
        <end position="43"/>
    </location>
</feature>
<evidence type="ECO:0000313" key="2">
    <source>
        <dbReference type="EMBL" id="MCS4555207.1"/>
    </source>
</evidence>
<comment type="caution">
    <text evidence="2">The sequence shown here is derived from an EMBL/GenBank/DDBJ whole genome shotgun (WGS) entry which is preliminary data.</text>
</comment>
<proteinExistence type="predicted"/>
<dbReference type="InterPro" id="IPR046703">
    <property type="entry name" value="DUF6776"/>
</dbReference>
<reference evidence="2 3" key="1">
    <citation type="submission" date="2022-02" db="EMBL/GenBank/DDBJ databases">
        <authorList>
            <person name="Zhuang L."/>
        </authorList>
    </citation>
    <scope>NUCLEOTIDE SEQUENCE [LARGE SCALE GENOMIC DNA]</scope>
    <source>
        <strain evidence="2 3">C32</strain>
    </source>
</reference>